<sequence length="1085" mass="120750">MDSLCPQVVIAAKLPILNPNEFDLLKIRIEQYFLMADYSLWEVILNGDSPVPTHIIKGVVQPVAPTTAKQKLARKNELKARGNTETKKVQKTLLKQQFENFSGSSSEGLDQIHDRLQNLVSQLEIHRVSLSQEDVNLKFLRTFVSSTPTDSTTDSVSAAVNVSAVGTKLSASTLLNVDSLSNAIIYSFFTCQSSSPQLDNEDLKQIKCDGTGTYDWSYQAEEEPTNFALMAFTSFSSNSSFDNEVSSCSKACSKAYSQLQTQYDTLTKNFRKSQFDVISYQTGLESVEARLLVYKQNESVLEENIKLTDLLASQTSEKARLGYNLQVFTKAMFDCENYYSSESDYDSWPPSNLYDRFVPSGGYHVVLPLVTGTFMPPKPNLVFHTPPSYENEHLAFNVQLSPTKLEQDLSSRPSAPIIEDWVSDSEEDTLPQVSKDVPSFAQSSELVKSPRHSGQLFQAPILVAPTIPLRSNPHSKGYRRSKKACFVCKSVDHLIKDCDFHARKLAYKTYASRDIHKQTVSAVKPIFSMTRPKLAYHAVSKSKSPLRRHLPRRPSLNSSNSPPRVTAAKASAVSTAQDKKGTWVWRPKCLILDHDLRTTSASITLKRFDYNDALGRSKSALRDKGVIDSGCSRHMARNMSYLSDFEELNRGYVAFGGNPKGGKITGKEDYLQRFLQMTIHVLLVRKANNTEPLIFLGIFLASKDETTPVLKTFIIGLENLLSLKVKKNGIAERKNKTLIEAARSLLIDSLLPIPFWAEAVNTACYVQNRVLVTKPHNKTPYELLHGKLPSIGFVRPFGCPVTILNTLDPLGKFQGKVDEGFLVGYSVCSSGPAWLFDIDSLTRTMNYHPLITENQTNSHAYALVDGKEHDDDIQKSVFSDIHSSNSGAQSRKQELEECTNNSSNGVNAVSSLVSTAGHNFINNTNDFSAAGPSNAAANSSDMPNLENLTHSDDTDDEEGIDYEEVFAPVARIETIRLFLAYASFMCFLVYQMDVKSAFLYGTIEEEVYVCQPPGFEDPENPDKVYKVVKALYGLHQALRACQDKYVAEILKKFGLSEGKSASTPIDAEKPLLKDSDGEDVDVHTY</sequence>
<dbReference type="Pfam" id="PF07727">
    <property type="entry name" value="RVT_2"/>
    <property type="match status" value="1"/>
</dbReference>
<comment type="caution">
    <text evidence="5">The sequence shown here is derived from an EMBL/GenBank/DDBJ whole genome shotgun (WGS) entry which is preliminary data.</text>
</comment>
<feature type="compositionally biased region" description="Low complexity" evidence="3">
    <location>
        <begin position="931"/>
        <end position="940"/>
    </location>
</feature>
<dbReference type="InterPro" id="IPR039537">
    <property type="entry name" value="Retrotran_Ty1/copia-like"/>
</dbReference>
<dbReference type="PANTHER" id="PTHR42648">
    <property type="entry name" value="TRANSPOSASE, PUTATIVE-RELATED"/>
    <property type="match status" value="1"/>
</dbReference>
<keyword evidence="1" id="KW-0479">Metal-binding</keyword>
<feature type="non-terminal residue" evidence="5">
    <location>
        <position position="1085"/>
    </location>
</feature>
<organism evidence="5">
    <name type="scientific">Tanacetum cinerariifolium</name>
    <name type="common">Dalmatian daisy</name>
    <name type="synonym">Chrysanthemum cinerariifolium</name>
    <dbReference type="NCBI Taxonomy" id="118510"/>
    <lineage>
        <taxon>Eukaryota</taxon>
        <taxon>Viridiplantae</taxon>
        <taxon>Streptophyta</taxon>
        <taxon>Embryophyta</taxon>
        <taxon>Tracheophyta</taxon>
        <taxon>Spermatophyta</taxon>
        <taxon>Magnoliopsida</taxon>
        <taxon>eudicotyledons</taxon>
        <taxon>Gunneridae</taxon>
        <taxon>Pentapetalae</taxon>
        <taxon>asterids</taxon>
        <taxon>campanulids</taxon>
        <taxon>Asterales</taxon>
        <taxon>Asteraceae</taxon>
        <taxon>Asteroideae</taxon>
        <taxon>Anthemideae</taxon>
        <taxon>Anthemidinae</taxon>
        <taxon>Tanacetum</taxon>
    </lineage>
</organism>
<name>A0A699GZY0_TANCI</name>
<feature type="region of interest" description="Disordered" evidence="3">
    <location>
        <begin position="882"/>
        <end position="902"/>
    </location>
</feature>
<feature type="region of interest" description="Disordered" evidence="3">
    <location>
        <begin position="1066"/>
        <end position="1085"/>
    </location>
</feature>
<dbReference type="GO" id="GO:0046872">
    <property type="term" value="F:metal ion binding"/>
    <property type="evidence" value="ECO:0007669"/>
    <property type="project" value="UniProtKB-KW"/>
</dbReference>
<feature type="region of interest" description="Disordered" evidence="3">
    <location>
        <begin position="931"/>
        <end position="957"/>
    </location>
</feature>
<dbReference type="InterPro" id="IPR013103">
    <property type="entry name" value="RVT_2"/>
</dbReference>
<dbReference type="InterPro" id="IPR036397">
    <property type="entry name" value="RNaseH_sf"/>
</dbReference>
<dbReference type="Gene3D" id="3.30.420.10">
    <property type="entry name" value="Ribonuclease H-like superfamily/Ribonuclease H"/>
    <property type="match status" value="1"/>
</dbReference>
<dbReference type="GO" id="GO:0003676">
    <property type="term" value="F:nucleic acid binding"/>
    <property type="evidence" value="ECO:0007669"/>
    <property type="project" value="InterPro"/>
</dbReference>
<dbReference type="SUPFAM" id="SSF53098">
    <property type="entry name" value="Ribonuclease H-like"/>
    <property type="match status" value="1"/>
</dbReference>
<evidence type="ECO:0000256" key="2">
    <source>
        <dbReference type="ARBA" id="ARBA00022801"/>
    </source>
</evidence>
<evidence type="ECO:0000256" key="1">
    <source>
        <dbReference type="ARBA" id="ARBA00022723"/>
    </source>
</evidence>
<protein>
    <recommendedName>
        <fullName evidence="4">Reverse transcriptase Ty1/copia-type domain-containing protein</fullName>
    </recommendedName>
</protein>
<feature type="compositionally biased region" description="Low complexity" evidence="3">
    <location>
        <begin position="553"/>
        <end position="572"/>
    </location>
</feature>
<evidence type="ECO:0000256" key="3">
    <source>
        <dbReference type="SAM" id="MobiDB-lite"/>
    </source>
</evidence>
<dbReference type="InterPro" id="IPR012337">
    <property type="entry name" value="RNaseH-like_sf"/>
</dbReference>
<gene>
    <name evidence="5" type="ORF">Tci_279563</name>
</gene>
<keyword evidence="2" id="KW-0378">Hydrolase</keyword>
<evidence type="ECO:0000259" key="4">
    <source>
        <dbReference type="Pfam" id="PF07727"/>
    </source>
</evidence>
<dbReference type="EMBL" id="BKCJ010088231">
    <property type="protein sequence ID" value="GEX07588.1"/>
    <property type="molecule type" value="Genomic_DNA"/>
</dbReference>
<proteinExistence type="predicted"/>
<dbReference type="PANTHER" id="PTHR42648:SF32">
    <property type="entry name" value="RIBONUCLEASE H-LIKE DOMAIN, GAG-PRE-INTEGRASE DOMAIN PROTEIN-RELATED"/>
    <property type="match status" value="1"/>
</dbReference>
<feature type="region of interest" description="Disordered" evidence="3">
    <location>
        <begin position="540"/>
        <end position="572"/>
    </location>
</feature>
<reference evidence="5" key="1">
    <citation type="journal article" date="2019" name="Sci. Rep.">
        <title>Draft genome of Tanacetum cinerariifolium, the natural source of mosquito coil.</title>
        <authorList>
            <person name="Yamashiro T."/>
            <person name="Shiraishi A."/>
            <person name="Satake H."/>
            <person name="Nakayama K."/>
        </authorList>
    </citation>
    <scope>NUCLEOTIDE SEQUENCE</scope>
</reference>
<accession>A0A699GZY0</accession>
<feature type="domain" description="Reverse transcriptase Ty1/copia-type" evidence="4">
    <location>
        <begin position="958"/>
        <end position="1056"/>
    </location>
</feature>
<dbReference type="AlphaFoldDB" id="A0A699GZY0"/>
<dbReference type="GO" id="GO:0016787">
    <property type="term" value="F:hydrolase activity"/>
    <property type="evidence" value="ECO:0007669"/>
    <property type="project" value="UniProtKB-KW"/>
</dbReference>
<evidence type="ECO:0000313" key="5">
    <source>
        <dbReference type="EMBL" id="GEX07588.1"/>
    </source>
</evidence>